<organism evidence="1 2">
    <name type="scientific">Decorospora gaudefroyi</name>
    <dbReference type="NCBI Taxonomy" id="184978"/>
    <lineage>
        <taxon>Eukaryota</taxon>
        <taxon>Fungi</taxon>
        <taxon>Dikarya</taxon>
        <taxon>Ascomycota</taxon>
        <taxon>Pezizomycotina</taxon>
        <taxon>Dothideomycetes</taxon>
        <taxon>Pleosporomycetidae</taxon>
        <taxon>Pleosporales</taxon>
        <taxon>Pleosporineae</taxon>
        <taxon>Pleosporaceae</taxon>
        <taxon>Decorospora</taxon>
    </lineage>
</organism>
<evidence type="ECO:0000313" key="1">
    <source>
        <dbReference type="EMBL" id="KAF1838774.1"/>
    </source>
</evidence>
<keyword evidence="2" id="KW-1185">Reference proteome</keyword>
<evidence type="ECO:0000313" key="2">
    <source>
        <dbReference type="Proteomes" id="UP000800040"/>
    </source>
</evidence>
<dbReference type="EMBL" id="ML975249">
    <property type="protein sequence ID" value="KAF1838774.1"/>
    <property type="molecule type" value="Genomic_DNA"/>
</dbReference>
<dbReference type="Proteomes" id="UP000800040">
    <property type="component" value="Unassembled WGS sequence"/>
</dbReference>
<reference evidence="1" key="1">
    <citation type="submission" date="2020-01" db="EMBL/GenBank/DDBJ databases">
        <authorList>
            <consortium name="DOE Joint Genome Institute"/>
            <person name="Haridas S."/>
            <person name="Albert R."/>
            <person name="Binder M."/>
            <person name="Bloem J."/>
            <person name="Labutti K."/>
            <person name="Salamov A."/>
            <person name="Andreopoulos B."/>
            <person name="Baker S.E."/>
            <person name="Barry K."/>
            <person name="Bills G."/>
            <person name="Bluhm B.H."/>
            <person name="Cannon C."/>
            <person name="Castanera R."/>
            <person name="Culley D.E."/>
            <person name="Daum C."/>
            <person name="Ezra D."/>
            <person name="Gonzalez J.B."/>
            <person name="Henrissat B."/>
            <person name="Kuo A."/>
            <person name="Liang C."/>
            <person name="Lipzen A."/>
            <person name="Lutzoni F."/>
            <person name="Magnuson J."/>
            <person name="Mondo S."/>
            <person name="Nolan M."/>
            <person name="Ohm R."/>
            <person name="Pangilinan J."/>
            <person name="Park H.-J."/>
            <person name="Ramirez L."/>
            <person name="Alfaro M."/>
            <person name="Sun H."/>
            <person name="Tritt A."/>
            <person name="Yoshinaga Y."/>
            <person name="Zwiers L.-H."/>
            <person name="Turgeon B.G."/>
            <person name="Goodwin S.B."/>
            <person name="Spatafora J.W."/>
            <person name="Crous P.W."/>
            <person name="Grigoriev I.V."/>
        </authorList>
    </citation>
    <scope>NUCLEOTIDE SEQUENCE</scope>
    <source>
        <strain evidence="1">P77</strain>
    </source>
</reference>
<proteinExistence type="predicted"/>
<accession>A0A6A5KVX2</accession>
<name>A0A6A5KVX2_9PLEO</name>
<sequence>MPRFPWYVCPDTLSQACIFKVRDGYMYDTVSQTWRGRGNIREHFRGISKRNQECHERLIDLVDASSSDGVSPDKKYRHSRWRLVVECEGDVFADLGIHGLCRVSDYGMSNVPLRDLPCKIPMNISEKSPGLESRTLDMAICHRDSPNPTLC</sequence>
<gene>
    <name evidence="1" type="ORF">BDW02DRAFT_594340</name>
</gene>
<dbReference type="AlphaFoldDB" id="A0A6A5KVX2"/>
<protein>
    <submittedName>
        <fullName evidence="1">Uncharacterized protein</fullName>
    </submittedName>
</protein>